<dbReference type="PROSITE" id="PS51257">
    <property type="entry name" value="PROKAR_LIPOPROTEIN"/>
    <property type="match status" value="1"/>
</dbReference>
<organism evidence="2 3">
    <name type="scientific">Phocaeicola sartorii</name>
    <dbReference type="NCBI Taxonomy" id="671267"/>
    <lineage>
        <taxon>Bacteria</taxon>
        <taxon>Pseudomonadati</taxon>
        <taxon>Bacteroidota</taxon>
        <taxon>Bacteroidia</taxon>
        <taxon>Bacteroidales</taxon>
        <taxon>Bacteroidaceae</taxon>
        <taxon>Phocaeicola</taxon>
    </lineage>
</organism>
<keyword evidence="2" id="KW-0121">Carboxypeptidase</keyword>
<dbReference type="EMBL" id="SRYJ01000035">
    <property type="protein sequence ID" value="TGY68810.1"/>
    <property type="molecule type" value="Genomic_DNA"/>
</dbReference>
<proteinExistence type="predicted"/>
<evidence type="ECO:0000313" key="3">
    <source>
        <dbReference type="Proteomes" id="UP000310760"/>
    </source>
</evidence>
<comment type="caution">
    <text evidence="2">The sequence shown here is derived from an EMBL/GenBank/DDBJ whole genome shotgun (WGS) entry which is preliminary data.</text>
</comment>
<dbReference type="GO" id="GO:0004180">
    <property type="term" value="F:carboxypeptidase activity"/>
    <property type="evidence" value="ECO:0007669"/>
    <property type="project" value="UniProtKB-KW"/>
</dbReference>
<feature type="chain" id="PRO_5020385703" evidence="1">
    <location>
        <begin position="25"/>
        <end position="409"/>
    </location>
</feature>
<dbReference type="SUPFAM" id="SSF49464">
    <property type="entry name" value="Carboxypeptidase regulatory domain-like"/>
    <property type="match status" value="1"/>
</dbReference>
<evidence type="ECO:0000256" key="1">
    <source>
        <dbReference type="SAM" id="SignalP"/>
    </source>
</evidence>
<dbReference type="AlphaFoldDB" id="A0A4S2FIW4"/>
<evidence type="ECO:0000313" key="2">
    <source>
        <dbReference type="EMBL" id="TGY68810.1"/>
    </source>
</evidence>
<dbReference type="Proteomes" id="UP000310760">
    <property type="component" value="Unassembled WGS sequence"/>
</dbReference>
<gene>
    <name evidence="2" type="ORF">E5339_15015</name>
</gene>
<protein>
    <submittedName>
        <fullName evidence="2">Carboxypeptidase regulatory-like domain-containing protein</fullName>
    </submittedName>
</protein>
<keyword evidence="2" id="KW-0378">Hydrolase</keyword>
<name>A0A4S2FIW4_9BACT</name>
<accession>A0A4S2FIW4</accession>
<dbReference type="Gene3D" id="2.60.40.1120">
    <property type="entry name" value="Carboxypeptidase-like, regulatory domain"/>
    <property type="match status" value="1"/>
</dbReference>
<reference evidence="2 3" key="1">
    <citation type="submission" date="2019-04" db="EMBL/GenBank/DDBJ databases">
        <title>Microbes associate with the intestines of laboratory mice.</title>
        <authorList>
            <person name="Navarre W."/>
            <person name="Wong E."/>
            <person name="Huang K."/>
            <person name="Tropini C."/>
            <person name="Ng K."/>
            <person name="Yu B."/>
        </authorList>
    </citation>
    <scope>NUCLEOTIDE SEQUENCE [LARGE SCALE GENOMIC DNA]</scope>
    <source>
        <strain evidence="2 3">NM22_B1</strain>
    </source>
</reference>
<keyword evidence="1" id="KW-0732">Signal</keyword>
<dbReference type="InterPro" id="IPR008969">
    <property type="entry name" value="CarboxyPept-like_regulatory"/>
</dbReference>
<keyword evidence="2" id="KW-0645">Protease</keyword>
<dbReference type="Pfam" id="PF13620">
    <property type="entry name" value="CarboxypepD_reg"/>
    <property type="match status" value="1"/>
</dbReference>
<dbReference type="RefSeq" id="WP_135952194.1">
    <property type="nucleotide sequence ID" value="NZ_CAOOJZ010000008.1"/>
</dbReference>
<sequence>MRTSKFFKTGLLLFVASLGLISCGDDDKEPEIVVDPVSENVEYYIEGKVVADNAALDGVSVTAGEATAITDENGQYSLTVKDKKTYTVSFAKKGYRTVSDASVEIAKNATNKSLIALNVTMSKEGVPVTVNPEEEAVITDKGEGEIKGATSALIVPAGAVSATTDIALTPYWEVSAINETPGVKKEAVAILNIAITSSQDVALNENVDLFVANTDLSGAYYFDEVEVYEKTNARAIGDWKKYADAAFDKATNSYIAAIKKGSSLNKDYSIRVKSEKNVSETKNDEILKEDSYSNAGNMSATTYDIPYTAKLGWEISASGLDEGALSLVKAAIAAQEGGSEGVYTVNKTFTAHVSGDYILYFSCKAKYVEKEYTFSIAGKKVTVKVKHYLGVEFVYTNQSSSMHGGGSIG</sequence>
<feature type="signal peptide" evidence="1">
    <location>
        <begin position="1"/>
        <end position="24"/>
    </location>
</feature>